<protein>
    <submittedName>
        <fullName evidence="11">DgyrCDS14662</fullName>
    </submittedName>
</protein>
<keyword evidence="4" id="KW-1003">Cell membrane</keyword>
<gene>
    <name evidence="11" type="ORF">DGYR_LOCUS13805</name>
</gene>
<accession>A0A7I8WEK7</accession>
<reference evidence="11 12" key="1">
    <citation type="submission" date="2020-08" db="EMBL/GenBank/DDBJ databases">
        <authorList>
            <person name="Hejnol A."/>
        </authorList>
    </citation>
    <scope>NUCLEOTIDE SEQUENCE [LARGE SCALE GENOMIC DNA]</scope>
</reference>
<feature type="region of interest" description="Disordered" evidence="9">
    <location>
        <begin position="240"/>
        <end position="271"/>
    </location>
</feature>
<comment type="subcellular location">
    <subcellularLocation>
        <location evidence="1">Cell membrane</location>
        <topology evidence="1">Multi-pass membrane protein</topology>
    </subcellularLocation>
</comment>
<dbReference type="InterPro" id="IPR022357">
    <property type="entry name" value="MIP_CS"/>
</dbReference>
<evidence type="ECO:0000256" key="10">
    <source>
        <dbReference type="SAM" id="Phobius"/>
    </source>
</evidence>
<evidence type="ECO:0000256" key="9">
    <source>
        <dbReference type="SAM" id="MobiDB-lite"/>
    </source>
</evidence>
<feature type="compositionally biased region" description="Basic and acidic residues" evidence="9">
    <location>
        <begin position="240"/>
        <end position="262"/>
    </location>
</feature>
<feature type="transmembrane region" description="Helical" evidence="10">
    <location>
        <begin position="44"/>
        <end position="64"/>
    </location>
</feature>
<evidence type="ECO:0000256" key="8">
    <source>
        <dbReference type="RuleBase" id="RU000477"/>
    </source>
</evidence>
<dbReference type="AlphaFoldDB" id="A0A7I8WEK7"/>
<evidence type="ECO:0000256" key="4">
    <source>
        <dbReference type="ARBA" id="ARBA00022475"/>
    </source>
</evidence>
<dbReference type="Pfam" id="PF00230">
    <property type="entry name" value="MIP"/>
    <property type="match status" value="1"/>
</dbReference>
<dbReference type="SUPFAM" id="SSF81338">
    <property type="entry name" value="Aquaporin-like"/>
    <property type="match status" value="1"/>
</dbReference>
<dbReference type="PANTHER" id="PTHR19139">
    <property type="entry name" value="AQUAPORIN TRANSPORTER"/>
    <property type="match status" value="1"/>
</dbReference>
<proteinExistence type="inferred from homology"/>
<dbReference type="Proteomes" id="UP000549394">
    <property type="component" value="Unassembled WGS sequence"/>
</dbReference>
<dbReference type="InterPro" id="IPR000425">
    <property type="entry name" value="MIP"/>
</dbReference>
<dbReference type="GO" id="GO:0005886">
    <property type="term" value="C:plasma membrane"/>
    <property type="evidence" value="ECO:0007669"/>
    <property type="project" value="UniProtKB-SubCell"/>
</dbReference>
<sequence>MKAGQMLKSRHFWKSILAEFLAVLLLIVIGCSSCKDEYLKPNTVRISLGFGFTIAILVGAISHISGGHLNPAVSLGLFIARRCEFLRFIFYSIAQVAGAIVGAAILKGIHGKVIGTTEPSVSSAQGFAVELIITFVLVFVVLACTDSKRSDSPGPVPLIVGLTIISCHLFAVDVTGAAMNPARAIGPALIASKWGGHWIYWAGSLLGGVLSAIMYEYIFASDSSVQKLRAAIPLKKKAAIEPKESDEKSKEGNNENLEENKVELQAVNIEE</sequence>
<dbReference type="PANTHER" id="PTHR19139:SF199">
    <property type="entry name" value="MIP17260P"/>
    <property type="match status" value="1"/>
</dbReference>
<evidence type="ECO:0000256" key="2">
    <source>
        <dbReference type="ARBA" id="ARBA00006175"/>
    </source>
</evidence>
<feature type="transmembrane region" description="Helical" evidence="10">
    <location>
        <begin position="85"/>
        <end position="106"/>
    </location>
</feature>
<keyword evidence="7 10" id="KW-0472">Membrane</keyword>
<dbReference type="OrthoDB" id="3222at2759"/>
<evidence type="ECO:0000256" key="7">
    <source>
        <dbReference type="ARBA" id="ARBA00023136"/>
    </source>
</evidence>
<dbReference type="CDD" id="cd00333">
    <property type="entry name" value="MIP"/>
    <property type="match status" value="1"/>
</dbReference>
<comment type="caution">
    <text evidence="11">The sequence shown here is derived from an EMBL/GenBank/DDBJ whole genome shotgun (WGS) entry which is preliminary data.</text>
</comment>
<dbReference type="NCBIfam" id="TIGR00861">
    <property type="entry name" value="MIP"/>
    <property type="match status" value="1"/>
</dbReference>
<dbReference type="PROSITE" id="PS51257">
    <property type="entry name" value="PROKAR_LIPOPROTEIN"/>
    <property type="match status" value="1"/>
</dbReference>
<dbReference type="Gene3D" id="1.20.1080.10">
    <property type="entry name" value="Glycerol uptake facilitator protein"/>
    <property type="match status" value="1"/>
</dbReference>
<dbReference type="EMBL" id="CAJFCJ010000062">
    <property type="protein sequence ID" value="CAD5126567.1"/>
    <property type="molecule type" value="Genomic_DNA"/>
</dbReference>
<evidence type="ECO:0000256" key="5">
    <source>
        <dbReference type="ARBA" id="ARBA00022692"/>
    </source>
</evidence>
<evidence type="ECO:0000313" key="11">
    <source>
        <dbReference type="EMBL" id="CAD5126567.1"/>
    </source>
</evidence>
<keyword evidence="12" id="KW-1185">Reference proteome</keyword>
<feature type="transmembrane region" description="Helical" evidence="10">
    <location>
        <begin position="156"/>
        <end position="178"/>
    </location>
</feature>
<feature type="transmembrane region" description="Helical" evidence="10">
    <location>
        <begin position="198"/>
        <end position="219"/>
    </location>
</feature>
<evidence type="ECO:0000256" key="6">
    <source>
        <dbReference type="ARBA" id="ARBA00022989"/>
    </source>
</evidence>
<comment type="similarity">
    <text evidence="2 8">Belongs to the MIP/aquaporin (TC 1.A.8) family.</text>
</comment>
<dbReference type="PRINTS" id="PR00783">
    <property type="entry name" value="MINTRINSICP"/>
</dbReference>
<evidence type="ECO:0000256" key="3">
    <source>
        <dbReference type="ARBA" id="ARBA00022448"/>
    </source>
</evidence>
<keyword evidence="5 8" id="KW-0812">Transmembrane</keyword>
<keyword evidence="6 10" id="KW-1133">Transmembrane helix</keyword>
<name>A0A7I8WEK7_9ANNE</name>
<dbReference type="GO" id="GO:0015250">
    <property type="term" value="F:water channel activity"/>
    <property type="evidence" value="ECO:0007669"/>
    <property type="project" value="TreeGrafter"/>
</dbReference>
<dbReference type="InterPro" id="IPR023271">
    <property type="entry name" value="Aquaporin-like"/>
</dbReference>
<organism evidence="11 12">
    <name type="scientific">Dimorphilus gyrociliatus</name>
    <dbReference type="NCBI Taxonomy" id="2664684"/>
    <lineage>
        <taxon>Eukaryota</taxon>
        <taxon>Metazoa</taxon>
        <taxon>Spiralia</taxon>
        <taxon>Lophotrochozoa</taxon>
        <taxon>Annelida</taxon>
        <taxon>Polychaeta</taxon>
        <taxon>Polychaeta incertae sedis</taxon>
        <taxon>Dinophilidae</taxon>
        <taxon>Dimorphilus</taxon>
    </lineage>
</organism>
<dbReference type="InterPro" id="IPR034294">
    <property type="entry name" value="Aquaporin_transptr"/>
</dbReference>
<dbReference type="PROSITE" id="PS00221">
    <property type="entry name" value="MIP"/>
    <property type="match status" value="1"/>
</dbReference>
<feature type="transmembrane region" description="Helical" evidence="10">
    <location>
        <begin position="126"/>
        <end position="144"/>
    </location>
</feature>
<evidence type="ECO:0000256" key="1">
    <source>
        <dbReference type="ARBA" id="ARBA00004651"/>
    </source>
</evidence>
<evidence type="ECO:0000313" key="12">
    <source>
        <dbReference type="Proteomes" id="UP000549394"/>
    </source>
</evidence>
<keyword evidence="3 8" id="KW-0813">Transport</keyword>